<dbReference type="CDD" id="cd00093">
    <property type="entry name" value="HTH_XRE"/>
    <property type="match status" value="1"/>
</dbReference>
<dbReference type="InterPro" id="IPR013096">
    <property type="entry name" value="Cupin_2"/>
</dbReference>
<evidence type="ECO:0000313" key="3">
    <source>
        <dbReference type="EMBL" id="KGR77970.1"/>
    </source>
</evidence>
<dbReference type="Gene3D" id="1.10.260.40">
    <property type="entry name" value="lambda repressor-like DNA-binding domains"/>
    <property type="match status" value="1"/>
</dbReference>
<dbReference type="InterPro" id="IPR011051">
    <property type="entry name" value="RmlC_Cupin_sf"/>
</dbReference>
<name>A0A0A3I391_9BACL</name>
<dbReference type="Gene3D" id="2.60.120.10">
    <property type="entry name" value="Jelly Rolls"/>
    <property type="match status" value="1"/>
</dbReference>
<dbReference type="InterPro" id="IPR001387">
    <property type="entry name" value="Cro/C1-type_HTH"/>
</dbReference>
<dbReference type="EMBL" id="JPVO01000034">
    <property type="protein sequence ID" value="KGR77970.1"/>
    <property type="molecule type" value="Genomic_DNA"/>
</dbReference>
<dbReference type="AlphaFoldDB" id="A0A0A3I391"/>
<dbReference type="Proteomes" id="UP000030408">
    <property type="component" value="Unassembled WGS sequence"/>
</dbReference>
<dbReference type="Pfam" id="PF07883">
    <property type="entry name" value="Cupin_2"/>
    <property type="match status" value="1"/>
</dbReference>
<dbReference type="InterPro" id="IPR050807">
    <property type="entry name" value="TransReg_Diox_bact_type"/>
</dbReference>
<dbReference type="SUPFAM" id="SSF51182">
    <property type="entry name" value="RmlC-like cupins"/>
    <property type="match status" value="1"/>
</dbReference>
<dbReference type="STRING" id="1384057.CD33_01990"/>
<dbReference type="PANTHER" id="PTHR46797:SF19">
    <property type="entry name" value="BLL2473 PROTEIN"/>
    <property type="match status" value="1"/>
</dbReference>
<dbReference type="RefSeq" id="WP_036197632.1">
    <property type="nucleotide sequence ID" value="NZ_AVCY01000022.1"/>
</dbReference>
<gene>
    <name evidence="3" type="ORF">CD33_01990</name>
</gene>
<dbReference type="eggNOG" id="COG1396">
    <property type="taxonomic scope" value="Bacteria"/>
</dbReference>
<protein>
    <submittedName>
        <fullName evidence="3">DNA-binding protein</fullName>
    </submittedName>
</protein>
<evidence type="ECO:0000313" key="4">
    <source>
        <dbReference type="Proteomes" id="UP000030408"/>
    </source>
</evidence>
<dbReference type="GO" id="GO:0003677">
    <property type="term" value="F:DNA binding"/>
    <property type="evidence" value="ECO:0007669"/>
    <property type="project" value="UniProtKB-KW"/>
</dbReference>
<sequence length="181" mass="20338">MKETLIGKKIEDIRKNRGFSLRELASKAEITPSMLSQIEKNNANPSIQTLKSLAKVLDVPVFTFLMDEIDTKELIVRKENRTSMTIDGLHYELISPDFTSQIATAIMRLTPGCSSSDELLSHKGEEVAFVLEGSIHLNLMGDEYELNTGDSVKIPSYTKHKWINKNDYEASILFSVTPPSF</sequence>
<dbReference type="eggNOG" id="COG0662">
    <property type="taxonomic scope" value="Bacteria"/>
</dbReference>
<evidence type="ECO:0000256" key="1">
    <source>
        <dbReference type="ARBA" id="ARBA00023125"/>
    </source>
</evidence>
<dbReference type="InterPro" id="IPR010982">
    <property type="entry name" value="Lambda_DNA-bd_dom_sf"/>
</dbReference>
<comment type="caution">
    <text evidence="3">The sequence shown here is derived from an EMBL/GenBank/DDBJ whole genome shotgun (WGS) entry which is preliminary data.</text>
</comment>
<evidence type="ECO:0000259" key="2">
    <source>
        <dbReference type="PROSITE" id="PS50943"/>
    </source>
</evidence>
<reference evidence="3 4" key="1">
    <citation type="submission" date="2014-02" db="EMBL/GenBank/DDBJ databases">
        <title>Draft genome sequence of Lysinibacillus sinduriensis JCM 15800.</title>
        <authorList>
            <person name="Zhang F."/>
            <person name="Wang G."/>
            <person name="Zhang L."/>
        </authorList>
    </citation>
    <scope>NUCLEOTIDE SEQUENCE [LARGE SCALE GENOMIC DNA]</scope>
    <source>
        <strain evidence="3 4">JCM 15800</strain>
    </source>
</reference>
<dbReference type="SMART" id="SM00530">
    <property type="entry name" value="HTH_XRE"/>
    <property type="match status" value="1"/>
</dbReference>
<keyword evidence="4" id="KW-1185">Reference proteome</keyword>
<dbReference type="PROSITE" id="PS50943">
    <property type="entry name" value="HTH_CROC1"/>
    <property type="match status" value="1"/>
</dbReference>
<proteinExistence type="predicted"/>
<dbReference type="GO" id="GO:0005829">
    <property type="term" value="C:cytosol"/>
    <property type="evidence" value="ECO:0007669"/>
    <property type="project" value="TreeGrafter"/>
</dbReference>
<dbReference type="OrthoDB" id="34624at2"/>
<dbReference type="Pfam" id="PF01381">
    <property type="entry name" value="HTH_3"/>
    <property type="match status" value="1"/>
</dbReference>
<feature type="domain" description="HTH cro/C1-type" evidence="2">
    <location>
        <begin position="10"/>
        <end position="64"/>
    </location>
</feature>
<accession>A0A0A3I391</accession>
<keyword evidence="1 3" id="KW-0238">DNA-binding</keyword>
<dbReference type="CDD" id="cd02209">
    <property type="entry name" value="cupin_XRE_C"/>
    <property type="match status" value="1"/>
</dbReference>
<dbReference type="PANTHER" id="PTHR46797">
    <property type="entry name" value="HTH-TYPE TRANSCRIPTIONAL REGULATOR"/>
    <property type="match status" value="1"/>
</dbReference>
<dbReference type="InterPro" id="IPR014710">
    <property type="entry name" value="RmlC-like_jellyroll"/>
</dbReference>
<dbReference type="SUPFAM" id="SSF47413">
    <property type="entry name" value="lambda repressor-like DNA-binding domains"/>
    <property type="match status" value="1"/>
</dbReference>
<organism evidence="3 4">
    <name type="scientific">Ureibacillus sinduriensis BLB-1 = JCM 15800</name>
    <dbReference type="NCBI Taxonomy" id="1384057"/>
    <lineage>
        <taxon>Bacteria</taxon>
        <taxon>Bacillati</taxon>
        <taxon>Bacillota</taxon>
        <taxon>Bacilli</taxon>
        <taxon>Bacillales</taxon>
        <taxon>Caryophanaceae</taxon>
        <taxon>Ureibacillus</taxon>
    </lineage>
</organism>
<dbReference type="GO" id="GO:0003700">
    <property type="term" value="F:DNA-binding transcription factor activity"/>
    <property type="evidence" value="ECO:0007669"/>
    <property type="project" value="TreeGrafter"/>
</dbReference>